<reference evidence="1 2" key="1">
    <citation type="journal article" date="2016" name="DNA Res.">
        <title>Genome sequence of Aspergillus luchuensis NBRC 4314.</title>
        <authorList>
            <person name="Yamada O."/>
            <person name="Machida M."/>
            <person name="Hosoyama A."/>
            <person name="Goto M."/>
            <person name="Takahashi T."/>
            <person name="Futagami T."/>
            <person name="Yamagata Y."/>
            <person name="Takeuchi M."/>
            <person name="Kobayashi T."/>
            <person name="Koike H."/>
            <person name="Abe K."/>
            <person name="Asai K."/>
            <person name="Arita M."/>
            <person name="Fujita N."/>
            <person name="Fukuda K."/>
            <person name="Higa K."/>
            <person name="Horikawa H."/>
            <person name="Ishikawa T."/>
            <person name="Jinno K."/>
            <person name="Kato Y."/>
            <person name="Kirimura K."/>
            <person name="Mizutani O."/>
            <person name="Nakasone K."/>
            <person name="Sano M."/>
            <person name="Shiraishi Y."/>
            <person name="Tsukahara M."/>
            <person name="Gomi K."/>
        </authorList>
    </citation>
    <scope>NUCLEOTIDE SEQUENCE [LARGE SCALE GENOMIC DNA]</scope>
    <source>
        <strain evidence="1 2">RIB 2604</strain>
    </source>
</reference>
<sequence length="46" mass="5354">MDKIPAEIKHAIATLIFVMPWNKGVSGRNLYIDILGTKRIWLRFLI</sequence>
<reference evidence="2" key="2">
    <citation type="submission" date="2016-02" db="EMBL/GenBank/DDBJ databases">
        <title>Genome sequencing of Aspergillus luchuensis NBRC 4314.</title>
        <authorList>
            <person name="Yamada O."/>
        </authorList>
    </citation>
    <scope>NUCLEOTIDE SEQUENCE [LARGE SCALE GENOMIC DNA]</scope>
    <source>
        <strain evidence="2">RIB 2604</strain>
    </source>
</reference>
<accession>A0A146F680</accession>
<dbReference type="EMBL" id="BCWF01000011">
    <property type="protein sequence ID" value="GAT21794.1"/>
    <property type="molecule type" value="Genomic_DNA"/>
</dbReference>
<dbReference type="Proteomes" id="UP000075230">
    <property type="component" value="Unassembled WGS sequence"/>
</dbReference>
<evidence type="ECO:0000313" key="1">
    <source>
        <dbReference type="EMBL" id="GAT21794.1"/>
    </source>
</evidence>
<gene>
    <name evidence="1" type="ORF">RIB2604_01100370</name>
</gene>
<evidence type="ECO:0000313" key="2">
    <source>
        <dbReference type="Proteomes" id="UP000075230"/>
    </source>
</evidence>
<protein>
    <submittedName>
        <fullName evidence="1">DNA damage response protein RcaA</fullName>
    </submittedName>
</protein>
<proteinExistence type="predicted"/>
<dbReference type="AlphaFoldDB" id="A0A146F680"/>
<organism evidence="1 2">
    <name type="scientific">Aspergillus kawachii</name>
    <name type="common">White koji mold</name>
    <name type="synonym">Aspergillus awamori var. kawachi</name>
    <dbReference type="NCBI Taxonomy" id="1069201"/>
    <lineage>
        <taxon>Eukaryota</taxon>
        <taxon>Fungi</taxon>
        <taxon>Dikarya</taxon>
        <taxon>Ascomycota</taxon>
        <taxon>Pezizomycotina</taxon>
        <taxon>Eurotiomycetes</taxon>
        <taxon>Eurotiomycetidae</taxon>
        <taxon>Eurotiales</taxon>
        <taxon>Aspergillaceae</taxon>
        <taxon>Aspergillus</taxon>
        <taxon>Aspergillus subgen. Circumdati</taxon>
    </lineage>
</organism>
<comment type="caution">
    <text evidence="1">The sequence shown here is derived from an EMBL/GenBank/DDBJ whole genome shotgun (WGS) entry which is preliminary data.</text>
</comment>
<name>A0A146F680_ASPKA</name>